<keyword evidence="3" id="KW-1185">Reference proteome</keyword>
<evidence type="ECO:0000313" key="3">
    <source>
        <dbReference type="Proteomes" id="UP001519273"/>
    </source>
</evidence>
<keyword evidence="1" id="KW-0472">Membrane</keyword>
<protein>
    <submittedName>
        <fullName evidence="2">Uncharacterized protein YxeA</fullName>
    </submittedName>
</protein>
<reference evidence="2 3" key="1">
    <citation type="submission" date="2021-03" db="EMBL/GenBank/DDBJ databases">
        <title>Genomic Encyclopedia of Type Strains, Phase IV (KMG-IV): sequencing the most valuable type-strain genomes for metagenomic binning, comparative biology and taxonomic classification.</title>
        <authorList>
            <person name="Goeker M."/>
        </authorList>
    </citation>
    <scope>NUCLEOTIDE SEQUENCE [LARGE SCALE GENOMIC DNA]</scope>
    <source>
        <strain evidence="2 3">DSM 23491</strain>
    </source>
</reference>
<evidence type="ECO:0000313" key="2">
    <source>
        <dbReference type="EMBL" id="MBP1937945.1"/>
    </source>
</evidence>
<organism evidence="2 3">
    <name type="scientific">Paenibacillus sediminis</name>
    <dbReference type="NCBI Taxonomy" id="664909"/>
    <lineage>
        <taxon>Bacteria</taxon>
        <taxon>Bacillati</taxon>
        <taxon>Bacillota</taxon>
        <taxon>Bacilli</taxon>
        <taxon>Bacillales</taxon>
        <taxon>Paenibacillaceae</taxon>
        <taxon>Paenibacillus</taxon>
    </lineage>
</organism>
<proteinExistence type="predicted"/>
<name>A0ABS4H7A3_9BACL</name>
<feature type="transmembrane region" description="Helical" evidence="1">
    <location>
        <begin position="37"/>
        <end position="55"/>
    </location>
</feature>
<dbReference type="EMBL" id="JAGGKP010000008">
    <property type="protein sequence ID" value="MBP1937945.1"/>
    <property type="molecule type" value="Genomic_DNA"/>
</dbReference>
<dbReference type="Proteomes" id="UP001519273">
    <property type="component" value="Unassembled WGS sequence"/>
</dbReference>
<dbReference type="RefSeq" id="WP_209851510.1">
    <property type="nucleotide sequence ID" value="NZ_CBCRVE010000009.1"/>
</dbReference>
<sequence length="143" mass="15954">MDTQVWLQFLEKNWLVIIIALVVLFMILGFIKTVVKWALVAVIVIGLIVYSGISLDQLNNVVSTVKDEAIDTVKTQALNAMKDEAKEAKFTQNPDGTFTIKSTNLEMTGKTGENKVRVTYRGVSLGEWKMNDTIDAFIKEATP</sequence>
<evidence type="ECO:0000256" key="1">
    <source>
        <dbReference type="SAM" id="Phobius"/>
    </source>
</evidence>
<comment type="caution">
    <text evidence="2">The sequence shown here is derived from an EMBL/GenBank/DDBJ whole genome shotgun (WGS) entry which is preliminary data.</text>
</comment>
<accession>A0ABS4H7A3</accession>
<keyword evidence="1" id="KW-1133">Transmembrane helix</keyword>
<feature type="transmembrane region" description="Helical" evidence="1">
    <location>
        <begin position="12"/>
        <end position="31"/>
    </location>
</feature>
<keyword evidence="1" id="KW-0812">Transmembrane</keyword>
<gene>
    <name evidence="2" type="ORF">J2Z20_002862</name>
</gene>